<evidence type="ECO:0000256" key="2">
    <source>
        <dbReference type="ARBA" id="ARBA00005752"/>
    </source>
</evidence>
<dbReference type="PANTHER" id="PTHR43284:SF1">
    <property type="entry name" value="ASPARAGINE SYNTHETASE"/>
    <property type="match status" value="1"/>
</dbReference>
<proteinExistence type="inferred from homology"/>
<dbReference type="Pfam" id="PF00733">
    <property type="entry name" value="Asn_synthase"/>
    <property type="match status" value="1"/>
</dbReference>
<dbReference type="PANTHER" id="PTHR43284">
    <property type="entry name" value="ASPARAGINE SYNTHETASE (GLUTAMINE-HYDROLYZING)"/>
    <property type="match status" value="1"/>
</dbReference>
<keyword evidence="4 9" id="KW-0547">Nucleotide-binding</keyword>
<organism evidence="11 12">
    <name type="scientific">Bacillus cereus</name>
    <dbReference type="NCBI Taxonomy" id="1396"/>
    <lineage>
        <taxon>Bacteria</taxon>
        <taxon>Bacillati</taxon>
        <taxon>Bacillota</taxon>
        <taxon>Bacilli</taxon>
        <taxon>Bacillales</taxon>
        <taxon>Bacillaceae</taxon>
        <taxon>Bacillus</taxon>
        <taxon>Bacillus cereus group</taxon>
    </lineage>
</organism>
<evidence type="ECO:0000256" key="6">
    <source>
        <dbReference type="ARBA" id="ARBA00022888"/>
    </source>
</evidence>
<keyword evidence="6" id="KW-0028">Amino-acid biosynthesis</keyword>
<dbReference type="InterPro" id="IPR033738">
    <property type="entry name" value="AsnB_N"/>
</dbReference>
<gene>
    <name evidence="11" type="ORF">BJR07_05835</name>
</gene>
<protein>
    <recommendedName>
        <fullName evidence="3">asparagine synthase (glutamine-hydrolyzing)</fullName>
        <ecNumber evidence="3">6.3.5.4</ecNumber>
    </recommendedName>
</protein>
<accession>A0A1C4EA61</accession>
<comment type="similarity">
    <text evidence="2">Belongs to the asparagine synthetase family.</text>
</comment>
<dbReference type="Pfam" id="PF13537">
    <property type="entry name" value="GATase_7"/>
    <property type="match status" value="1"/>
</dbReference>
<dbReference type="Gene3D" id="3.60.20.10">
    <property type="entry name" value="Glutamine Phosphoribosylpyrophosphate, subunit 1, domain 1"/>
    <property type="match status" value="1"/>
</dbReference>
<comment type="caution">
    <text evidence="11">The sequence shown here is derived from an EMBL/GenBank/DDBJ whole genome shotgun (WGS) entry which is preliminary data.</text>
</comment>
<feature type="binding site" evidence="9">
    <location>
        <position position="100"/>
    </location>
    <ligand>
        <name>L-glutamine</name>
        <dbReference type="ChEBI" id="CHEBI:58359"/>
    </ligand>
</feature>
<keyword evidence="7" id="KW-0315">Glutamine amidotransferase</keyword>
<dbReference type="PROSITE" id="PS51278">
    <property type="entry name" value="GATASE_TYPE_2"/>
    <property type="match status" value="1"/>
</dbReference>
<dbReference type="InterPro" id="IPR029055">
    <property type="entry name" value="Ntn_hydrolases_N"/>
</dbReference>
<dbReference type="InterPro" id="IPR001962">
    <property type="entry name" value="Asn_synthase"/>
</dbReference>
<evidence type="ECO:0000256" key="7">
    <source>
        <dbReference type="ARBA" id="ARBA00022962"/>
    </source>
</evidence>
<evidence type="ECO:0000256" key="5">
    <source>
        <dbReference type="ARBA" id="ARBA00022840"/>
    </source>
</evidence>
<dbReference type="AlphaFoldDB" id="A0A1C4EA61"/>
<sequence>MSAIAGIIHFNNEPVSIEHGRGVMSCLSKCPADEIRIWHKEHIFFGCHAQWITPESIGEQLPYYDIKSKLIITADAIIDNRIELFDRLQVDKVERKGMADSELILRAYQKWGEESPKYLVGDFAFMIWDERNQKLFGARDFSGSRTLYYFRDHQRFAFCTIINPLLSLPYVRKELNELWLAEYLAVAGMIDAVDTSITPYKHIEQVPPAHSIVIDKNKIKLMRYCTLTVNERLKLKSNEEYIEAFQEVFQKAVDDRLRTHLNVGAQLSGGLDSGAVVSFAVNTMRKENKRLHTFSYIPPHDFVDFTPKQLVPNESVYIKSTIEHVGGIREHYLDFKGENSYSEIDSFLEILETPYKFFENSFWLKGMFEKAHEEGVGVLLNGDRGNFTISWGYALEYYAILLKKLKWIRLYKELNQHSKNTGGNRLRRIPDIFRIGFPVVDRIFSQSKVNKRPMLINPEFAKNTRIFEKFKAYGLEQTGWYSESNIYEERRKHFEDVFHWNAGSTLAAKLSLRYGLWKRDPTNDIRVIRFCLSVPEEQYVQNGLDRALIRRSTEKMLPDKIRLNQKTRGVQGVDWVHRMMPYWNTFIDEIEQLSVDETALEYLNGQVIKEALYKVREDVSPENAINFDYKVLMRSLIVYRYIKTFI</sequence>
<evidence type="ECO:0000256" key="1">
    <source>
        <dbReference type="ARBA" id="ARBA00005187"/>
    </source>
</evidence>
<dbReference type="EC" id="6.3.5.4" evidence="3"/>
<evidence type="ECO:0000259" key="10">
    <source>
        <dbReference type="PROSITE" id="PS51278"/>
    </source>
</evidence>
<dbReference type="InterPro" id="IPR017932">
    <property type="entry name" value="GATase_2_dom"/>
</dbReference>
<dbReference type="SUPFAM" id="SSF56235">
    <property type="entry name" value="N-terminal nucleophile aminohydrolases (Ntn hydrolases)"/>
    <property type="match status" value="1"/>
</dbReference>
<dbReference type="InterPro" id="IPR006426">
    <property type="entry name" value="Asn_synth_AEB"/>
</dbReference>
<keyword evidence="5 9" id="KW-0067">ATP-binding</keyword>
<evidence type="ECO:0000256" key="4">
    <source>
        <dbReference type="ARBA" id="ARBA00022741"/>
    </source>
</evidence>
<evidence type="ECO:0000256" key="8">
    <source>
        <dbReference type="ARBA" id="ARBA00048741"/>
    </source>
</evidence>
<dbReference type="GO" id="GO:0004066">
    <property type="term" value="F:asparagine synthase (glutamine-hydrolyzing) activity"/>
    <property type="evidence" value="ECO:0007669"/>
    <property type="project" value="UniProtKB-EC"/>
</dbReference>
<dbReference type="InterPro" id="IPR051786">
    <property type="entry name" value="ASN_synthetase/amidase"/>
</dbReference>
<evidence type="ECO:0000313" key="11">
    <source>
        <dbReference type="EMBL" id="OKA41426.1"/>
    </source>
</evidence>
<evidence type="ECO:0000256" key="9">
    <source>
        <dbReference type="PIRSR" id="PIRSR001589-2"/>
    </source>
</evidence>
<evidence type="ECO:0000256" key="3">
    <source>
        <dbReference type="ARBA" id="ARBA00012737"/>
    </source>
</evidence>
<feature type="domain" description="Glutamine amidotransferase type-2" evidence="10">
    <location>
        <begin position="1"/>
        <end position="217"/>
    </location>
</feature>
<name>A0A1C4EA61_BACCE</name>
<comment type="catalytic activity">
    <reaction evidence="8">
        <text>L-aspartate + L-glutamine + ATP + H2O = L-asparagine + L-glutamate + AMP + diphosphate + H(+)</text>
        <dbReference type="Rhea" id="RHEA:12228"/>
        <dbReference type="ChEBI" id="CHEBI:15377"/>
        <dbReference type="ChEBI" id="CHEBI:15378"/>
        <dbReference type="ChEBI" id="CHEBI:29985"/>
        <dbReference type="ChEBI" id="CHEBI:29991"/>
        <dbReference type="ChEBI" id="CHEBI:30616"/>
        <dbReference type="ChEBI" id="CHEBI:33019"/>
        <dbReference type="ChEBI" id="CHEBI:58048"/>
        <dbReference type="ChEBI" id="CHEBI:58359"/>
        <dbReference type="ChEBI" id="CHEBI:456215"/>
        <dbReference type="EC" id="6.3.5.4"/>
    </reaction>
</comment>
<dbReference type="GO" id="GO:0006529">
    <property type="term" value="P:asparagine biosynthetic process"/>
    <property type="evidence" value="ECO:0007669"/>
    <property type="project" value="UniProtKB-KW"/>
</dbReference>
<comment type="pathway">
    <text evidence="1">Amino-acid biosynthesis; L-asparagine biosynthesis; L-asparagine from L-aspartate (L-Gln route): step 1/1.</text>
</comment>
<dbReference type="InterPro" id="IPR014729">
    <property type="entry name" value="Rossmann-like_a/b/a_fold"/>
</dbReference>
<evidence type="ECO:0000313" key="12">
    <source>
        <dbReference type="Proteomes" id="UP000186535"/>
    </source>
</evidence>
<reference evidence="11 12" key="1">
    <citation type="submission" date="2016-11" db="EMBL/GenBank/DDBJ databases">
        <title>Identification of Bacillus cereus isolated from egg-white.</title>
        <authorList>
            <person name="Soni A."/>
            <person name="Oey I."/>
            <person name="Silcock P."/>
            <person name="Bremer P."/>
        </authorList>
    </citation>
    <scope>NUCLEOTIDE SEQUENCE [LARGE SCALE GENOMIC DNA]</scope>
    <source>
        <strain evidence="11 12">NZAS03</strain>
    </source>
</reference>
<dbReference type="EMBL" id="MPON01000001">
    <property type="protein sequence ID" value="OKA41426.1"/>
    <property type="molecule type" value="Genomic_DNA"/>
</dbReference>
<dbReference type="CDD" id="cd00712">
    <property type="entry name" value="AsnB"/>
    <property type="match status" value="1"/>
</dbReference>
<dbReference type="SUPFAM" id="SSF52402">
    <property type="entry name" value="Adenine nucleotide alpha hydrolases-like"/>
    <property type="match status" value="1"/>
</dbReference>
<dbReference type="GO" id="GO:0005524">
    <property type="term" value="F:ATP binding"/>
    <property type="evidence" value="ECO:0007669"/>
    <property type="project" value="UniProtKB-KW"/>
</dbReference>
<dbReference type="RefSeq" id="WP_073515977.1">
    <property type="nucleotide sequence ID" value="NZ_MPOM01000004.1"/>
</dbReference>
<dbReference type="Gene3D" id="3.40.50.620">
    <property type="entry name" value="HUPs"/>
    <property type="match status" value="1"/>
</dbReference>
<dbReference type="Proteomes" id="UP000186535">
    <property type="component" value="Unassembled WGS sequence"/>
</dbReference>
<dbReference type="PIRSF" id="PIRSF001589">
    <property type="entry name" value="Asn_synthetase_glu-h"/>
    <property type="match status" value="1"/>
</dbReference>
<keyword evidence="6" id="KW-0061">Asparagine biosynthesis</keyword>